<evidence type="ECO:0000256" key="2">
    <source>
        <dbReference type="SAM" id="Phobius"/>
    </source>
</evidence>
<dbReference type="AlphaFoldDB" id="A0A915CLU5"/>
<accession>A0A915CLU5</accession>
<reference evidence="4" key="1">
    <citation type="submission" date="2022-11" db="UniProtKB">
        <authorList>
            <consortium name="WormBaseParasite"/>
        </authorList>
    </citation>
    <scope>IDENTIFICATION</scope>
</reference>
<feature type="transmembrane region" description="Helical" evidence="2">
    <location>
        <begin position="182"/>
        <end position="206"/>
    </location>
</feature>
<evidence type="ECO:0000256" key="1">
    <source>
        <dbReference type="SAM" id="MobiDB-lite"/>
    </source>
</evidence>
<dbReference type="WBParaSite" id="jg10338">
    <property type="protein sequence ID" value="jg10338"/>
    <property type="gene ID" value="jg10338"/>
</dbReference>
<dbReference type="Proteomes" id="UP000887574">
    <property type="component" value="Unplaced"/>
</dbReference>
<keyword evidence="2" id="KW-0472">Membrane</keyword>
<sequence>MLVVSQQSLRPLISDFNLVALKMMVGDDVWETTPLYQNHHRVTFFRKTIKMLNAYGDAYGVKPAPPPRYASNEKQTERSLSSLPWRESVGVVLASLLSISVLFSVFCIFYYAQRDKAVYEELVDYLDKTIRPEELETLGEHRRYKALIWTFLFSDLGCYIFLTVSLFLYYSTDLSRPAFRILFWLFLILGAFYSLVEAGLFSALIFTYSAKLPNATEALLDHAVPHNPGGIMQMEHRLDCIFNQNLYNTFKRRQSPGNTCDPYILGSFISRFFLIFFVVCRVVTVLLFILLATFRNPIGDLVARLIIKSRPSTKYKNRYTKNPNYKNSNLKVDGQTPKSTTFGVKDNRSDQPPSTPPLGQLDHSISYNNAAFFAISGATAPGINSSRSSDISNNKCDVPDIIFNHLRGSTHTTNSLVSEV</sequence>
<keyword evidence="2" id="KW-1133">Transmembrane helix</keyword>
<evidence type="ECO:0000313" key="4">
    <source>
        <dbReference type="WBParaSite" id="jg10338"/>
    </source>
</evidence>
<keyword evidence="3" id="KW-1185">Reference proteome</keyword>
<evidence type="ECO:0000313" key="3">
    <source>
        <dbReference type="Proteomes" id="UP000887574"/>
    </source>
</evidence>
<name>A0A915CLU5_9BILA</name>
<feature type="transmembrane region" description="Helical" evidence="2">
    <location>
        <begin position="146"/>
        <end position="170"/>
    </location>
</feature>
<feature type="compositionally biased region" description="Polar residues" evidence="1">
    <location>
        <begin position="320"/>
        <end position="342"/>
    </location>
</feature>
<feature type="transmembrane region" description="Helical" evidence="2">
    <location>
        <begin position="272"/>
        <end position="294"/>
    </location>
</feature>
<organism evidence="3 4">
    <name type="scientific">Ditylenchus dipsaci</name>
    <dbReference type="NCBI Taxonomy" id="166011"/>
    <lineage>
        <taxon>Eukaryota</taxon>
        <taxon>Metazoa</taxon>
        <taxon>Ecdysozoa</taxon>
        <taxon>Nematoda</taxon>
        <taxon>Chromadorea</taxon>
        <taxon>Rhabditida</taxon>
        <taxon>Tylenchina</taxon>
        <taxon>Tylenchomorpha</taxon>
        <taxon>Sphaerularioidea</taxon>
        <taxon>Anguinidae</taxon>
        <taxon>Anguininae</taxon>
        <taxon>Ditylenchus</taxon>
    </lineage>
</organism>
<feature type="region of interest" description="Disordered" evidence="1">
    <location>
        <begin position="317"/>
        <end position="360"/>
    </location>
</feature>
<protein>
    <submittedName>
        <fullName evidence="4">Gustatory receptor</fullName>
    </submittedName>
</protein>
<proteinExistence type="predicted"/>
<feature type="transmembrane region" description="Helical" evidence="2">
    <location>
        <begin position="88"/>
        <end position="112"/>
    </location>
</feature>
<keyword evidence="2" id="KW-0812">Transmembrane</keyword>